<dbReference type="AlphaFoldDB" id="A0A256F7J3"/>
<comment type="caution">
    <text evidence="1">The sequence shown here is derived from an EMBL/GenBank/DDBJ whole genome shotgun (WGS) entry which is preliminary data.</text>
</comment>
<evidence type="ECO:0000313" key="2">
    <source>
        <dbReference type="Proteomes" id="UP000216478"/>
    </source>
</evidence>
<gene>
    <name evidence="1" type="ORF">CEV33_2185</name>
</gene>
<protein>
    <recommendedName>
        <fullName evidence="3">Gene transfer agent family protein</fullName>
    </recommendedName>
</protein>
<evidence type="ECO:0008006" key="3">
    <source>
        <dbReference type="Google" id="ProtNLM"/>
    </source>
</evidence>
<reference evidence="1 2" key="1">
    <citation type="submission" date="2017-07" db="EMBL/GenBank/DDBJ databases">
        <title>Phylogenetic study on the rhizospheric bacterium Ochrobactrum sp. A44.</title>
        <authorList>
            <person name="Krzyzanowska D.M."/>
            <person name="Ossowicki A."/>
            <person name="Rajewska M."/>
            <person name="Maciag T."/>
            <person name="Kaczynski Z."/>
            <person name="Czerwicka M."/>
            <person name="Jafra S."/>
        </authorList>
    </citation>
    <scope>NUCLEOTIDE SEQUENCE [LARGE SCALE GENOMIC DNA]</scope>
    <source>
        <strain evidence="1 2">OgA9a</strain>
    </source>
</reference>
<organism evidence="1 2">
    <name type="scientific">Brucella grignonensis</name>
    <dbReference type="NCBI Taxonomy" id="94627"/>
    <lineage>
        <taxon>Bacteria</taxon>
        <taxon>Pseudomonadati</taxon>
        <taxon>Pseudomonadota</taxon>
        <taxon>Alphaproteobacteria</taxon>
        <taxon>Hyphomicrobiales</taxon>
        <taxon>Brucellaceae</taxon>
        <taxon>Brucella/Ochrobactrum group</taxon>
        <taxon>Brucella</taxon>
    </lineage>
</organism>
<dbReference type="InterPro" id="IPR021791">
    <property type="entry name" value="Phage_TAC_11"/>
</dbReference>
<name>A0A256F7J3_9HYPH</name>
<sequence length="126" mass="13745">MITAFIGDKERQLKIIPEHIAELEKLTTSAIGVLYTRVLNAAFSYGDLITIIRLGLIGGGTSEQEALHLTETYIKPRPIMQTLPIALDLMELVWSGEVLSDAPDNAADDEESLRAAINDALEQVAP</sequence>
<keyword evidence="2" id="KW-1185">Reference proteome</keyword>
<dbReference type="EMBL" id="NNRL01000163">
    <property type="protein sequence ID" value="OYR10720.1"/>
    <property type="molecule type" value="Genomic_DNA"/>
</dbReference>
<dbReference type="Proteomes" id="UP000216478">
    <property type="component" value="Unassembled WGS sequence"/>
</dbReference>
<dbReference type="OrthoDB" id="7509188at2"/>
<proteinExistence type="predicted"/>
<accession>A0A256F7J3</accession>
<dbReference type="RefSeq" id="WP_094541392.1">
    <property type="nucleotide sequence ID" value="NZ_JBHEER010000001.1"/>
</dbReference>
<evidence type="ECO:0000313" key="1">
    <source>
        <dbReference type="EMBL" id="OYR10720.1"/>
    </source>
</evidence>
<dbReference type="Pfam" id="PF11836">
    <property type="entry name" value="Phage_TAC_11"/>
    <property type="match status" value="1"/>
</dbReference>